<feature type="transmembrane region" description="Helical" evidence="2">
    <location>
        <begin position="210"/>
        <end position="229"/>
    </location>
</feature>
<dbReference type="AlphaFoldDB" id="A0AAN9KVP9"/>
<dbReference type="EMBL" id="JAYMYQ010000006">
    <property type="protein sequence ID" value="KAK7324449.1"/>
    <property type="molecule type" value="Genomic_DNA"/>
</dbReference>
<sequence length="235" mass="25681">MYSLNASAFQIPHCPCHLLIGSTKQKSQSSFSPFIFTYTPNAAQQNSVFDWSISLLRCYHPPFFCSLNSFDHTANMTEEDKPKSFSSDHHSASHPQPSTAPYYGTFQGVSNYPPPPEPHPAIGFPHPVPPPGALDPSAPPPPYFPHGYQAVPGYAVAEGRPVRERRLGCCGFGCGWCLFILGFFLAAIPWYVGAIIMLCSRVDYREKPGYIACIVAAVLATIAIILGVTKGADDW</sequence>
<name>A0AAN9KVP9_CANGL</name>
<dbReference type="Proteomes" id="UP001367508">
    <property type="component" value="Unassembled WGS sequence"/>
</dbReference>
<gene>
    <name evidence="3" type="ORF">VNO77_28008</name>
</gene>
<evidence type="ECO:0008006" key="5">
    <source>
        <dbReference type="Google" id="ProtNLM"/>
    </source>
</evidence>
<keyword evidence="2" id="KW-0472">Membrane</keyword>
<accession>A0AAN9KVP9</accession>
<proteinExistence type="predicted"/>
<feature type="compositionally biased region" description="Basic and acidic residues" evidence="1">
    <location>
        <begin position="78"/>
        <end position="91"/>
    </location>
</feature>
<dbReference type="InterPro" id="IPR044804">
    <property type="entry name" value="Ribosomal_eL20z-like"/>
</dbReference>
<feature type="region of interest" description="Disordered" evidence="1">
    <location>
        <begin position="78"/>
        <end position="97"/>
    </location>
</feature>
<evidence type="ECO:0000256" key="1">
    <source>
        <dbReference type="SAM" id="MobiDB-lite"/>
    </source>
</evidence>
<protein>
    <recommendedName>
        <fullName evidence="5">60S ribosomal protein L18a-like protein</fullName>
    </recommendedName>
</protein>
<comment type="caution">
    <text evidence="3">The sequence shown here is derived from an EMBL/GenBank/DDBJ whole genome shotgun (WGS) entry which is preliminary data.</text>
</comment>
<evidence type="ECO:0000313" key="3">
    <source>
        <dbReference type="EMBL" id="KAK7324449.1"/>
    </source>
</evidence>
<reference evidence="3 4" key="1">
    <citation type="submission" date="2024-01" db="EMBL/GenBank/DDBJ databases">
        <title>The genomes of 5 underutilized Papilionoideae crops provide insights into root nodulation and disease resistanc.</title>
        <authorList>
            <person name="Jiang F."/>
        </authorList>
    </citation>
    <scope>NUCLEOTIDE SEQUENCE [LARGE SCALE GENOMIC DNA]</scope>
    <source>
        <strain evidence="3">LVBAO_FW01</strain>
        <tissue evidence="3">Leaves</tissue>
    </source>
</reference>
<feature type="transmembrane region" description="Helical" evidence="2">
    <location>
        <begin position="178"/>
        <end position="198"/>
    </location>
</feature>
<dbReference type="PANTHER" id="PTHR46631">
    <property type="entry name" value="60S RIBOSOMAL PROTEIN L18A-LIKE"/>
    <property type="match status" value="1"/>
</dbReference>
<keyword evidence="4" id="KW-1185">Reference proteome</keyword>
<keyword evidence="2" id="KW-0812">Transmembrane</keyword>
<keyword evidence="2" id="KW-1133">Transmembrane helix</keyword>
<evidence type="ECO:0000256" key="2">
    <source>
        <dbReference type="SAM" id="Phobius"/>
    </source>
</evidence>
<organism evidence="3 4">
    <name type="scientific">Canavalia gladiata</name>
    <name type="common">Sword bean</name>
    <name type="synonym">Dolichos gladiatus</name>
    <dbReference type="NCBI Taxonomy" id="3824"/>
    <lineage>
        <taxon>Eukaryota</taxon>
        <taxon>Viridiplantae</taxon>
        <taxon>Streptophyta</taxon>
        <taxon>Embryophyta</taxon>
        <taxon>Tracheophyta</taxon>
        <taxon>Spermatophyta</taxon>
        <taxon>Magnoliopsida</taxon>
        <taxon>eudicotyledons</taxon>
        <taxon>Gunneridae</taxon>
        <taxon>Pentapetalae</taxon>
        <taxon>rosids</taxon>
        <taxon>fabids</taxon>
        <taxon>Fabales</taxon>
        <taxon>Fabaceae</taxon>
        <taxon>Papilionoideae</taxon>
        <taxon>50 kb inversion clade</taxon>
        <taxon>NPAAA clade</taxon>
        <taxon>indigoferoid/millettioid clade</taxon>
        <taxon>Phaseoleae</taxon>
        <taxon>Canavalia</taxon>
    </lineage>
</organism>
<dbReference type="PANTHER" id="PTHR46631:SF21">
    <property type="entry name" value="60S RIBOSOMAL PROTEIN L18A-LIKE PROTEIN"/>
    <property type="match status" value="1"/>
</dbReference>
<evidence type="ECO:0000313" key="4">
    <source>
        <dbReference type="Proteomes" id="UP001367508"/>
    </source>
</evidence>